<dbReference type="Proteomes" id="UP000294614">
    <property type="component" value="Unassembled WGS sequence"/>
</dbReference>
<dbReference type="SUPFAM" id="SSF55785">
    <property type="entry name" value="PYP-like sensor domain (PAS domain)"/>
    <property type="match status" value="1"/>
</dbReference>
<protein>
    <recommendedName>
        <fullName evidence="2">Hemerythrin-like domain-containing protein</fullName>
    </recommendedName>
</protein>
<gene>
    <name evidence="3" type="ORF">C8D98_2244</name>
</gene>
<dbReference type="InterPro" id="IPR035965">
    <property type="entry name" value="PAS-like_dom_sf"/>
</dbReference>
<dbReference type="RefSeq" id="WP_165871293.1">
    <property type="nucleotide sequence ID" value="NZ_SMGG01000005.1"/>
</dbReference>
<sequence>MSEWLYKNDPHMENLRAYCKGVLDEEDGGALFREYEEDIRSVKYPEVMALVNWMVQCEQYDTDQIKDALNRIINIFSSNLMELHDDSANYPQFIKILSDENQAITARMNNIKEELKLLSKAEEGTYPHDMHRMSVKNSVEELTALEAHYVKKENILFPYVEKYIPEYRCIQIMWSMHDDVRRGIKKISALLGQDPFDGVQFNRAIGRLFFDIYGLMFREDYILLPMSAKMIPAEAMEDMLGQCPEVGYTFIDAPEINVRSSSKPLAEVNGMVNLETGELSVQQLIMMLNTLPVDITYVDENDCVRYFSSPKDRIFPRSKAIIGRTVQNCHPPDSVHIVNEVVARLKSGKKDVENFWIQMGGKFILIQYFAIRDAKGEYRGTIEVSQEVSEIRELK</sequence>
<proteinExistence type="predicted"/>
<dbReference type="PANTHER" id="PTHR39966:SF3">
    <property type="entry name" value="DUF438 DOMAIN-CONTAINING PROTEIN"/>
    <property type="match status" value="1"/>
</dbReference>
<dbReference type="PANTHER" id="PTHR39966">
    <property type="entry name" value="BLL2471 PROTEIN-RELATED"/>
    <property type="match status" value="1"/>
</dbReference>
<dbReference type="GO" id="GO:0005886">
    <property type="term" value="C:plasma membrane"/>
    <property type="evidence" value="ECO:0007669"/>
    <property type="project" value="TreeGrafter"/>
</dbReference>
<reference evidence="3 4" key="1">
    <citation type="submission" date="2019-03" db="EMBL/GenBank/DDBJ databases">
        <title>Genomic Encyclopedia of Type Strains, Phase IV (KMG-IV): sequencing the most valuable type-strain genomes for metagenomic binning, comparative biology and taxonomic classification.</title>
        <authorList>
            <person name="Goeker M."/>
        </authorList>
    </citation>
    <scope>NUCLEOTIDE SEQUENCE [LARGE SCALE GENOMIC DNA]</scope>
    <source>
        <strain evidence="3 4">DSM 24984</strain>
    </source>
</reference>
<dbReference type="AlphaFoldDB" id="A0A4R1K719"/>
<keyword evidence="4" id="KW-1185">Reference proteome</keyword>
<evidence type="ECO:0000313" key="4">
    <source>
        <dbReference type="Proteomes" id="UP000294614"/>
    </source>
</evidence>
<name>A0A4R1K719_9BACT</name>
<dbReference type="Pfam" id="PF01814">
    <property type="entry name" value="Hemerythrin"/>
    <property type="match status" value="1"/>
</dbReference>
<dbReference type="Gene3D" id="3.30.450.20">
    <property type="entry name" value="PAS domain"/>
    <property type="match status" value="1"/>
</dbReference>
<evidence type="ECO:0000256" key="1">
    <source>
        <dbReference type="SAM" id="Coils"/>
    </source>
</evidence>
<dbReference type="Pfam" id="PF13596">
    <property type="entry name" value="PAS_10"/>
    <property type="match status" value="1"/>
</dbReference>
<dbReference type="Gene3D" id="1.20.120.520">
    <property type="entry name" value="nmb1532 protein domain like"/>
    <property type="match status" value="1"/>
</dbReference>
<keyword evidence="1" id="KW-0175">Coiled coil</keyword>
<organism evidence="3 4">
    <name type="scientific">Seleniivibrio woodruffii</name>
    <dbReference type="NCBI Taxonomy" id="1078050"/>
    <lineage>
        <taxon>Bacteria</taxon>
        <taxon>Pseudomonadati</taxon>
        <taxon>Deferribacterota</taxon>
        <taxon>Deferribacteres</taxon>
        <taxon>Deferribacterales</taxon>
        <taxon>Geovibrionaceae</taxon>
        <taxon>Seleniivibrio</taxon>
    </lineage>
</organism>
<dbReference type="EMBL" id="SMGG01000005">
    <property type="protein sequence ID" value="TCK60068.1"/>
    <property type="molecule type" value="Genomic_DNA"/>
</dbReference>
<feature type="non-terminal residue" evidence="3">
    <location>
        <position position="395"/>
    </location>
</feature>
<evidence type="ECO:0000313" key="3">
    <source>
        <dbReference type="EMBL" id="TCK60068.1"/>
    </source>
</evidence>
<comment type="caution">
    <text evidence="3">The sequence shown here is derived from an EMBL/GenBank/DDBJ whole genome shotgun (WGS) entry which is preliminary data.</text>
</comment>
<feature type="coiled-coil region" evidence="1">
    <location>
        <begin position="94"/>
        <end position="121"/>
    </location>
</feature>
<accession>A0A4R1K719</accession>
<evidence type="ECO:0000259" key="2">
    <source>
        <dbReference type="Pfam" id="PF01814"/>
    </source>
</evidence>
<dbReference type="InterPro" id="IPR012312">
    <property type="entry name" value="Hemerythrin-like"/>
</dbReference>
<feature type="domain" description="Hemerythrin-like" evidence="2">
    <location>
        <begin position="94"/>
        <end position="226"/>
    </location>
</feature>